<dbReference type="PANTHER" id="PTHR44094:SF8">
    <property type="entry name" value="DNAJ HEAT SHOCK N-TERMINAL DOMAIN-CONTAINING PROTEIN-RELATED"/>
    <property type="match status" value="1"/>
</dbReference>
<dbReference type="PRINTS" id="PR00625">
    <property type="entry name" value="JDOMAIN"/>
</dbReference>
<dbReference type="InterPro" id="IPR052423">
    <property type="entry name" value="EMIR"/>
</dbReference>
<dbReference type="InterPro" id="IPR036869">
    <property type="entry name" value="J_dom_sf"/>
</dbReference>
<reference evidence="3" key="1">
    <citation type="submission" date="2016-09" db="EMBL/GenBank/DDBJ databases">
        <authorList>
            <consortium name="Pathogen Informatics"/>
            <person name="Sun Q."/>
            <person name="Inoue M."/>
        </authorList>
    </citation>
    <scope>NUCLEOTIDE SEQUENCE</scope>
</reference>
<gene>
    <name evidence="3" type="ORF">PGABG01_0033200</name>
</gene>
<dbReference type="Pfam" id="PF00226">
    <property type="entry name" value="DnaJ"/>
    <property type="match status" value="1"/>
</dbReference>
<evidence type="ECO:0000259" key="2">
    <source>
        <dbReference type="PROSITE" id="PS50076"/>
    </source>
</evidence>
<organism evidence="3 4">
    <name type="scientific">Plasmodium gaboni</name>
    <dbReference type="NCBI Taxonomy" id="647221"/>
    <lineage>
        <taxon>Eukaryota</taxon>
        <taxon>Sar</taxon>
        <taxon>Alveolata</taxon>
        <taxon>Apicomplexa</taxon>
        <taxon>Aconoidasida</taxon>
        <taxon>Haemosporida</taxon>
        <taxon>Plasmodiidae</taxon>
        <taxon>Plasmodium</taxon>
        <taxon>Plasmodium (Laverania)</taxon>
    </lineage>
</organism>
<keyword evidence="1" id="KW-0812">Transmembrane</keyword>
<dbReference type="SMART" id="SM00271">
    <property type="entry name" value="DnaJ"/>
    <property type="match status" value="1"/>
</dbReference>
<keyword evidence="4" id="KW-1185">Reference proteome</keyword>
<dbReference type="CDD" id="cd06257">
    <property type="entry name" value="DnaJ"/>
    <property type="match status" value="1"/>
</dbReference>
<dbReference type="InterPro" id="IPR018253">
    <property type="entry name" value="DnaJ_domain_CS"/>
</dbReference>
<protein>
    <submittedName>
        <fullName evidence="3">DnaJ protein, putative, putative</fullName>
    </submittedName>
</protein>
<dbReference type="Proteomes" id="UP000831156">
    <property type="component" value="Unassembled WGS sequence"/>
</dbReference>
<dbReference type="InterPro" id="IPR001623">
    <property type="entry name" value="DnaJ_domain"/>
</dbReference>
<proteinExistence type="predicted"/>
<feature type="transmembrane region" description="Helical" evidence="1">
    <location>
        <begin position="7"/>
        <end position="26"/>
    </location>
</feature>
<name>A0ABY1UV98_9APIC</name>
<keyword evidence="1" id="KW-1133">Transmembrane helix</keyword>
<keyword evidence="1" id="KW-0472">Membrane</keyword>
<dbReference type="Pfam" id="PF14308">
    <property type="entry name" value="DnaJ-X"/>
    <property type="match status" value="1"/>
</dbReference>
<dbReference type="PANTHER" id="PTHR44094">
    <property type="entry name" value="DNAJ HEAT SHOCK N-TERMINAL DOMAIN-CONTAINING PROTEIN"/>
    <property type="match status" value="1"/>
</dbReference>
<evidence type="ECO:0000313" key="4">
    <source>
        <dbReference type="Proteomes" id="UP000831156"/>
    </source>
</evidence>
<sequence length="630" mass="74876">MKKKYFIKLLISMYNITFICGMPYMFTMVVCVNKLYSFFAYEFDERHQRNLYEIEYLIKNKESYSLEKSDSSKIDNYDEPIENVPYIDEDIEDNYVDELNELIEINEEDISSEMNKSDPLNDLTKLDGFNNISESYKREGSESKYVSNISEKEMAFQDNCRKSSHNKKKGYSLEEELEKLYRIALNNSNLSNKNEKNKNNKNLNDTNIINNTNICVDYTYYDILNISENSKLEEIKKKYYEVASKYHPEKNIGNDKYVKKFELINKAYQILSNEEMRRKYNRVGPSKMNNKNLIDPFVLFMLSYMSINMSEYVGKLKIEYLIEESFETNSNFYDLLLSNKIMNNYLDVEQKIREVELALLLRDRLERYLECDANCIVPIENNIRTILEYSFSFSIMNYIGWLYEYFSRIYMGYNIELSLMNENKGIMENVFRNIVKKEINKNSLNKNIVNITKVSDDSRIIDQKDYNNEDFKNCTVLFNHIISNNENNKNLDDMTRNILILIILDIKLIIKKAVERVLCDKGVSVSTRKKRAKGLMSLGKEIQNCTKEIEDKGHKIINKNTNILDSIIEDIKKYMEIDKMNFLKEKGRREIDRIFCFVGNNIYRNKMKRNINENLKLVKFLKYMINSKEE</sequence>
<comment type="caution">
    <text evidence="3">The sequence shown here is derived from an EMBL/GenBank/DDBJ whole genome shotgun (WGS) entry which is preliminary data.</text>
</comment>
<evidence type="ECO:0000313" key="3">
    <source>
        <dbReference type="EMBL" id="SOV20181.1"/>
    </source>
</evidence>
<dbReference type="InterPro" id="IPR026894">
    <property type="entry name" value="DnaJ_X"/>
</dbReference>
<accession>A0ABY1UV98</accession>
<evidence type="ECO:0000256" key="1">
    <source>
        <dbReference type="SAM" id="Phobius"/>
    </source>
</evidence>
<dbReference type="Gene3D" id="1.10.287.110">
    <property type="entry name" value="DnaJ domain"/>
    <property type="match status" value="1"/>
</dbReference>
<dbReference type="SUPFAM" id="SSF46565">
    <property type="entry name" value="Chaperone J-domain"/>
    <property type="match status" value="1"/>
</dbReference>
<dbReference type="EMBL" id="FMKD01000012">
    <property type="protein sequence ID" value="SOV20181.1"/>
    <property type="molecule type" value="Genomic_DNA"/>
</dbReference>
<dbReference type="PROSITE" id="PS50076">
    <property type="entry name" value="DNAJ_2"/>
    <property type="match status" value="1"/>
</dbReference>
<dbReference type="PROSITE" id="PS00636">
    <property type="entry name" value="DNAJ_1"/>
    <property type="match status" value="1"/>
</dbReference>
<feature type="domain" description="J" evidence="2">
    <location>
        <begin position="219"/>
        <end position="284"/>
    </location>
</feature>